<sequence>MEKLLNKLSFLRGSWSGEGFVIDFTEPVYNMMFGSMQKANEVGEVVHWETYRFEERDNHVFLYPSQMGEESGVYVMTQSDSTDTGFVFEAFINKQTPIQAIYFQPIDSNNGELLFGLKGEMEGRTFEKEWSLHRRTASFHIG</sequence>
<name>A0ABS6JT12_9BACI</name>
<evidence type="ECO:0000313" key="1">
    <source>
        <dbReference type="EMBL" id="MBU9721699.1"/>
    </source>
</evidence>
<proteinExistence type="predicted"/>
<accession>A0ABS6JT12</accession>
<reference evidence="1 2" key="1">
    <citation type="submission" date="2021-06" db="EMBL/GenBank/DDBJ databases">
        <title>Bacillus sp. RD4P76, an endophyte from a halophyte.</title>
        <authorList>
            <person name="Sun J.-Q."/>
        </authorList>
    </citation>
    <scope>NUCLEOTIDE SEQUENCE [LARGE SCALE GENOMIC DNA]</scope>
    <source>
        <strain evidence="1 2">JCM 17098</strain>
    </source>
</reference>
<comment type="caution">
    <text evidence="1">The sequence shown here is derived from an EMBL/GenBank/DDBJ whole genome shotgun (WGS) entry which is preliminary data.</text>
</comment>
<evidence type="ECO:0000313" key="2">
    <source>
        <dbReference type="Proteomes" id="UP000790580"/>
    </source>
</evidence>
<evidence type="ECO:0008006" key="3">
    <source>
        <dbReference type="Google" id="ProtNLM"/>
    </source>
</evidence>
<gene>
    <name evidence="1" type="ORF">KS407_09615</name>
</gene>
<dbReference type="EMBL" id="JAHQCR010000042">
    <property type="protein sequence ID" value="MBU9721699.1"/>
    <property type="molecule type" value="Genomic_DNA"/>
</dbReference>
<keyword evidence="2" id="KW-1185">Reference proteome</keyword>
<organism evidence="1 2">
    <name type="scientific">Evansella alkalicola</name>
    <dbReference type="NCBI Taxonomy" id="745819"/>
    <lineage>
        <taxon>Bacteria</taxon>
        <taxon>Bacillati</taxon>
        <taxon>Bacillota</taxon>
        <taxon>Bacilli</taxon>
        <taxon>Bacillales</taxon>
        <taxon>Bacillaceae</taxon>
        <taxon>Evansella</taxon>
    </lineage>
</organism>
<dbReference type="Proteomes" id="UP000790580">
    <property type="component" value="Unassembled WGS sequence"/>
</dbReference>
<protein>
    <recommendedName>
        <fullName evidence="3">DUF1579 domain-containing protein</fullName>
    </recommendedName>
</protein>
<dbReference type="RefSeq" id="WP_088074375.1">
    <property type="nucleotide sequence ID" value="NZ_JAHQCR010000042.1"/>
</dbReference>